<dbReference type="RefSeq" id="WP_124762339.1">
    <property type="nucleotide sequence ID" value="NZ_JAFBDY010000001.1"/>
</dbReference>
<dbReference type="EMBL" id="RRCT01000001">
    <property type="protein sequence ID" value="RQW76472.1"/>
    <property type="molecule type" value="Genomic_DNA"/>
</dbReference>
<dbReference type="SUPFAM" id="SSF116965">
    <property type="entry name" value="Hypothetical protein MPN330"/>
    <property type="match status" value="1"/>
</dbReference>
<name>A0A3N9UVJ3_9BACI</name>
<comment type="caution">
    <text evidence="1">The sequence shown here is derived from an EMBL/GenBank/DDBJ whole genome shotgun (WGS) entry which is preliminary data.</text>
</comment>
<evidence type="ECO:0000313" key="2">
    <source>
        <dbReference type="Proteomes" id="UP000274033"/>
    </source>
</evidence>
<dbReference type="InterPro" id="IPR011990">
    <property type="entry name" value="TPR-like_helical_dom_sf"/>
</dbReference>
<evidence type="ECO:0000313" key="1">
    <source>
        <dbReference type="EMBL" id="RQW76472.1"/>
    </source>
</evidence>
<dbReference type="AlphaFoldDB" id="A0A3N9UVJ3"/>
<reference evidence="1 2" key="1">
    <citation type="journal article" date="2013" name="J. Microbiol.">
        <title>Lysinibacillus chungkukjangi sp. nov., isolated from Chungkukjang, Korean fermented soybean food.</title>
        <authorList>
            <person name="Kim S.J."/>
            <person name="Jang Y.H."/>
            <person name="Hamada M."/>
            <person name="Ahn J.H."/>
            <person name="Weon H.Y."/>
            <person name="Suzuki K."/>
            <person name="Whang K.S."/>
            <person name="Kwon S.W."/>
        </authorList>
    </citation>
    <scope>NUCLEOTIDE SEQUENCE [LARGE SCALE GENOMIC DNA]</scope>
    <source>
        <strain evidence="1 2">MCCC 1A12701</strain>
    </source>
</reference>
<proteinExistence type="predicted"/>
<accession>A0A3N9UVJ3</accession>
<keyword evidence="2" id="KW-1185">Reference proteome</keyword>
<dbReference type="Proteomes" id="UP000274033">
    <property type="component" value="Unassembled WGS sequence"/>
</dbReference>
<dbReference type="OrthoDB" id="2364593at2"/>
<dbReference type="Gene3D" id="1.25.40.10">
    <property type="entry name" value="Tetratricopeptide repeat domain"/>
    <property type="match status" value="1"/>
</dbReference>
<sequence length="330" mass="38556">MRKKRNKITTFENVVLFPGTVERLIAKAHEYVETYQYDLANKNFEEALKYSDESDELTLSVYAYSLYEAKSFEKAKEICEELLSIGPSMYLEVMELYLTICIQLKQYKQVESIITSLLEEEAIPADQIEKFQRLKELNANIAENIYQQEDIVNNKLQLDVDTFSIDYFLSLKPNEQLMQVHSLTTVNIRPIVVQLKAIVENETTHTFIKSLILILLVEQNVDINLTISKFGREMEVNPSKMELPTKLPQFNKVSDLVNEQLDQEPSILEMVQYLISKHSIVTYPFEWLDYDSEDVALSYIDFVRTMFGSIREMDYEVVDFLQNLEKLTEL</sequence>
<dbReference type="SUPFAM" id="SSF48452">
    <property type="entry name" value="TPR-like"/>
    <property type="match status" value="1"/>
</dbReference>
<protein>
    <submittedName>
        <fullName evidence="1">Uncharacterized protein</fullName>
    </submittedName>
</protein>
<organism evidence="1 2">
    <name type="scientific">Lysinibacillus composti</name>
    <dbReference type="NCBI Taxonomy" id="720633"/>
    <lineage>
        <taxon>Bacteria</taxon>
        <taxon>Bacillati</taxon>
        <taxon>Bacillota</taxon>
        <taxon>Bacilli</taxon>
        <taxon>Bacillales</taxon>
        <taxon>Bacillaceae</taxon>
        <taxon>Lysinibacillus</taxon>
    </lineage>
</organism>
<gene>
    <name evidence="1" type="ORF">EBB45_02675</name>
</gene>